<evidence type="ECO:0000256" key="11">
    <source>
        <dbReference type="ARBA" id="ARBA00035025"/>
    </source>
</evidence>
<dbReference type="PANTHER" id="PTHR21404">
    <property type="entry name" value="HEN1"/>
    <property type="match status" value="1"/>
</dbReference>
<keyword evidence="8" id="KW-0460">Magnesium</keyword>
<evidence type="ECO:0000256" key="5">
    <source>
        <dbReference type="ARBA" id="ARBA00022679"/>
    </source>
</evidence>
<evidence type="ECO:0000256" key="12">
    <source>
        <dbReference type="ARBA" id="ARBA00048418"/>
    </source>
</evidence>
<organism evidence="14">
    <name type="scientific">Rhodnius neglectus</name>
    <dbReference type="NCBI Taxonomy" id="72488"/>
    <lineage>
        <taxon>Eukaryota</taxon>
        <taxon>Metazoa</taxon>
        <taxon>Ecdysozoa</taxon>
        <taxon>Arthropoda</taxon>
        <taxon>Hexapoda</taxon>
        <taxon>Insecta</taxon>
        <taxon>Pterygota</taxon>
        <taxon>Neoptera</taxon>
        <taxon>Paraneoptera</taxon>
        <taxon>Hemiptera</taxon>
        <taxon>Heteroptera</taxon>
        <taxon>Panheteroptera</taxon>
        <taxon>Cimicomorpha</taxon>
        <taxon>Reduviidae</taxon>
        <taxon>Triatominae</taxon>
        <taxon>Rhodnius</taxon>
    </lineage>
</organism>
<evidence type="ECO:0000256" key="2">
    <source>
        <dbReference type="ARBA" id="ARBA00009026"/>
    </source>
</evidence>
<dbReference type="GO" id="GO:0090486">
    <property type="term" value="F:small RNA 2'-O-methyltransferase activity"/>
    <property type="evidence" value="ECO:0007669"/>
    <property type="project" value="UniProtKB-EC"/>
</dbReference>
<feature type="region of interest" description="Disordered" evidence="13">
    <location>
        <begin position="223"/>
        <end position="295"/>
    </location>
</feature>
<evidence type="ECO:0000256" key="1">
    <source>
        <dbReference type="ARBA" id="ARBA00001946"/>
    </source>
</evidence>
<evidence type="ECO:0000313" key="14">
    <source>
        <dbReference type="EMBL" id="JAI53204.1"/>
    </source>
</evidence>
<keyword evidence="5" id="KW-0808">Transferase</keyword>
<sequence>TTPNSEYNIFFPNFSGFRHDDHKFEWSREQFQSWANNLVLRYPNYKVKFGGVGEGPDCRQDFGHCTQIAVFFRNNTKLDTSSQFSDVYKEIRTVDYPFRTEAEVLKDIIQFETDKFILYYSKTDCYNSNGRIEIPLKDICSFIPKEYPCTEENLRNVLTACGRDIETLKNGISVLILLPYGEEDLDDSYISSSPSSVESHGHLYFPVLVPTEEEADWDAITSIEMNPGHDGIEKATNTDGEGSRERQDSLAHIDKSSLESSHQNNCNVNSGRSLSQLEQPTSSSSSPNESCCQSNSKYMTTNHAVGIKNTSEKSDFVRSPLQKCHSLENINRERSRNSPFRFSLNIDKYKLIDCDSEHSGSNDIQKLTSFSDSFAPRQEDSCSQSKAADSGYPNSYGQDMDMDLTPEQVDEIITESESSFDGDVEDESGGEDELIEIRGEVVRLGENVENGDVANNNRDGEGNNMEAVAAGGVLQFEQVIAEEEVALGNLAAAIVPDSDDDLGLLSLGERVLMPSSEGEFEEVFANPPEASGFFVPVSNIMFPDWLLSILVDDLENNDPDDDGAGDAGILMQQETVAEEEDNNDDIQSVISG</sequence>
<protein>
    <recommendedName>
        <fullName evidence="3">Small RNA 2'-O-methyltransferase</fullName>
        <ecNumber evidence="11">2.1.1.386</ecNumber>
    </recommendedName>
</protein>
<feature type="region of interest" description="Disordered" evidence="13">
    <location>
        <begin position="370"/>
        <end position="395"/>
    </location>
</feature>
<dbReference type="Gene3D" id="3.40.50.150">
    <property type="entry name" value="Vaccinia Virus protein VP39"/>
    <property type="match status" value="1"/>
</dbReference>
<accession>A0A0P4VG96</accession>
<dbReference type="GO" id="GO:0003723">
    <property type="term" value="F:RNA binding"/>
    <property type="evidence" value="ECO:0007669"/>
    <property type="project" value="UniProtKB-KW"/>
</dbReference>
<reference evidence="14" key="1">
    <citation type="journal article" date="2016" name="PLoS Negl. Trop. Dis.">
        <title>A Deep Insight into the Sialome of Rhodnius neglectus, a Vector of Chagas Disease.</title>
        <authorList>
            <person name="Santiago P.B."/>
            <person name="Assumpcao T.C."/>
            <person name="Araujo C.N."/>
            <person name="Bastos I.M."/>
            <person name="Neves D."/>
            <person name="Silva I.G."/>
            <person name="Charneau S."/>
            <person name="Queiroz R.M."/>
            <person name="Raiol T."/>
            <person name="Oliveira J.V."/>
            <person name="Sousa M.V."/>
            <person name="Calvo E."/>
            <person name="Ribeiro J.M."/>
            <person name="Santana J.M."/>
        </authorList>
    </citation>
    <scope>NUCLEOTIDE SEQUENCE</scope>
    <source>
        <tissue evidence="14">Salivary glands</tissue>
    </source>
</reference>
<keyword evidence="4" id="KW-0489">Methyltransferase</keyword>
<dbReference type="EMBL" id="GDKW01003391">
    <property type="protein sequence ID" value="JAI53204.1"/>
    <property type="molecule type" value="mRNA"/>
</dbReference>
<feature type="compositionally biased region" description="Polar residues" evidence="13">
    <location>
        <begin position="381"/>
        <end position="395"/>
    </location>
</feature>
<feature type="non-terminal residue" evidence="14">
    <location>
        <position position="592"/>
    </location>
</feature>
<feature type="non-terminal residue" evidence="14">
    <location>
        <position position="1"/>
    </location>
</feature>
<dbReference type="InterPro" id="IPR029063">
    <property type="entry name" value="SAM-dependent_MTases_sf"/>
</dbReference>
<evidence type="ECO:0000256" key="7">
    <source>
        <dbReference type="ARBA" id="ARBA00022723"/>
    </source>
</evidence>
<feature type="compositionally biased region" description="Polar residues" evidence="13">
    <location>
        <begin position="258"/>
        <end position="272"/>
    </location>
</feature>
<dbReference type="GO" id="GO:0005737">
    <property type="term" value="C:cytoplasm"/>
    <property type="evidence" value="ECO:0007669"/>
    <property type="project" value="TreeGrafter"/>
</dbReference>
<dbReference type="AlphaFoldDB" id="A0A0P4VG96"/>
<evidence type="ECO:0000256" key="3">
    <source>
        <dbReference type="ARBA" id="ARBA00021330"/>
    </source>
</evidence>
<dbReference type="InterPro" id="IPR026610">
    <property type="entry name" value="Hen1"/>
</dbReference>
<evidence type="ECO:0000256" key="13">
    <source>
        <dbReference type="SAM" id="MobiDB-lite"/>
    </source>
</evidence>
<feature type="compositionally biased region" description="Basic and acidic residues" evidence="13">
    <location>
        <begin position="241"/>
        <end position="257"/>
    </location>
</feature>
<comment type="catalytic activity">
    <reaction evidence="12">
        <text>small RNA 3'-end nucleotide + S-adenosyl-L-methionine = small RNA 3'-end 2'-O-methylnucleotide + S-adenosyl-L-homocysteine + H(+)</text>
        <dbReference type="Rhea" id="RHEA:37887"/>
        <dbReference type="Rhea" id="RHEA-COMP:10415"/>
        <dbReference type="Rhea" id="RHEA-COMP:10416"/>
        <dbReference type="ChEBI" id="CHEBI:15378"/>
        <dbReference type="ChEBI" id="CHEBI:57856"/>
        <dbReference type="ChEBI" id="CHEBI:59789"/>
        <dbReference type="ChEBI" id="CHEBI:74896"/>
        <dbReference type="ChEBI" id="CHEBI:74898"/>
        <dbReference type="EC" id="2.1.1.386"/>
    </reaction>
</comment>
<comment type="similarity">
    <text evidence="2">Belongs to the methyltransferase superfamily. HEN1 family.</text>
</comment>
<keyword evidence="7" id="KW-0479">Metal-binding</keyword>
<evidence type="ECO:0000256" key="4">
    <source>
        <dbReference type="ARBA" id="ARBA00022603"/>
    </source>
</evidence>
<evidence type="ECO:0000256" key="9">
    <source>
        <dbReference type="ARBA" id="ARBA00022884"/>
    </source>
</evidence>
<dbReference type="GO" id="GO:0034587">
    <property type="term" value="P:piRNA processing"/>
    <property type="evidence" value="ECO:0007669"/>
    <property type="project" value="TreeGrafter"/>
</dbReference>
<keyword evidence="6" id="KW-0949">S-adenosyl-L-methionine</keyword>
<dbReference type="GO" id="GO:0030422">
    <property type="term" value="P:siRNA processing"/>
    <property type="evidence" value="ECO:0007669"/>
    <property type="project" value="TreeGrafter"/>
</dbReference>
<comment type="cofactor">
    <cofactor evidence="1">
        <name>Mg(2+)</name>
        <dbReference type="ChEBI" id="CHEBI:18420"/>
    </cofactor>
</comment>
<proteinExistence type="evidence at transcript level"/>
<dbReference type="GO" id="GO:0005634">
    <property type="term" value="C:nucleus"/>
    <property type="evidence" value="ECO:0007669"/>
    <property type="project" value="TreeGrafter"/>
</dbReference>
<name>A0A0P4VG96_9HEMI</name>
<dbReference type="PANTHER" id="PTHR21404:SF3">
    <property type="entry name" value="SMALL RNA 2'-O-METHYLTRANSFERASE"/>
    <property type="match status" value="1"/>
</dbReference>
<evidence type="ECO:0000256" key="8">
    <source>
        <dbReference type="ARBA" id="ARBA00022842"/>
    </source>
</evidence>
<dbReference type="GO" id="GO:0001510">
    <property type="term" value="P:RNA methylation"/>
    <property type="evidence" value="ECO:0007669"/>
    <property type="project" value="InterPro"/>
</dbReference>
<evidence type="ECO:0000256" key="10">
    <source>
        <dbReference type="ARBA" id="ARBA00023158"/>
    </source>
</evidence>
<keyword evidence="9" id="KW-0694">RNA-binding</keyword>
<dbReference type="EC" id="2.1.1.386" evidence="11"/>
<dbReference type="GO" id="GO:0046872">
    <property type="term" value="F:metal ion binding"/>
    <property type="evidence" value="ECO:0007669"/>
    <property type="project" value="UniProtKB-KW"/>
</dbReference>
<feature type="compositionally biased region" description="Low complexity" evidence="13">
    <location>
        <begin position="273"/>
        <end position="295"/>
    </location>
</feature>
<keyword evidence="10" id="KW-0943">RNA-mediated gene silencing</keyword>
<evidence type="ECO:0000256" key="6">
    <source>
        <dbReference type="ARBA" id="ARBA00022691"/>
    </source>
</evidence>